<proteinExistence type="predicted"/>
<feature type="non-terminal residue" evidence="3">
    <location>
        <position position="173"/>
    </location>
</feature>
<dbReference type="Pfam" id="PF03732">
    <property type="entry name" value="Retrotrans_gag"/>
    <property type="match status" value="1"/>
</dbReference>
<reference evidence="3 4" key="1">
    <citation type="journal article" date="2018" name="Front. Plant Sci.">
        <title>Red Clover (Trifolium pratense) and Zigzag Clover (T. medium) - A Picture of Genomic Similarities and Differences.</title>
        <authorList>
            <person name="Dluhosova J."/>
            <person name="Istvanek J."/>
            <person name="Nedelnik J."/>
            <person name="Repkova J."/>
        </authorList>
    </citation>
    <scope>NUCLEOTIDE SEQUENCE [LARGE SCALE GENOMIC DNA]</scope>
    <source>
        <strain evidence="4">cv. 10/8</strain>
        <tissue evidence="3">Leaf</tissue>
    </source>
</reference>
<accession>A0A392QP91</accession>
<dbReference type="EMBL" id="LXQA010151879">
    <property type="protein sequence ID" value="MCI26213.1"/>
    <property type="molecule type" value="Genomic_DNA"/>
</dbReference>
<dbReference type="Proteomes" id="UP000265520">
    <property type="component" value="Unassembled WGS sequence"/>
</dbReference>
<organism evidence="3 4">
    <name type="scientific">Trifolium medium</name>
    <dbReference type="NCBI Taxonomy" id="97028"/>
    <lineage>
        <taxon>Eukaryota</taxon>
        <taxon>Viridiplantae</taxon>
        <taxon>Streptophyta</taxon>
        <taxon>Embryophyta</taxon>
        <taxon>Tracheophyta</taxon>
        <taxon>Spermatophyta</taxon>
        <taxon>Magnoliopsida</taxon>
        <taxon>eudicotyledons</taxon>
        <taxon>Gunneridae</taxon>
        <taxon>Pentapetalae</taxon>
        <taxon>rosids</taxon>
        <taxon>fabids</taxon>
        <taxon>Fabales</taxon>
        <taxon>Fabaceae</taxon>
        <taxon>Papilionoideae</taxon>
        <taxon>50 kb inversion clade</taxon>
        <taxon>NPAAA clade</taxon>
        <taxon>Hologalegina</taxon>
        <taxon>IRL clade</taxon>
        <taxon>Trifolieae</taxon>
        <taxon>Trifolium</taxon>
    </lineage>
</organism>
<sequence length="173" mass="20034">MVTSEPTIGEVNARLEQLSAGMEEIRKLVLAQHNDDDENSSHRNKSHKGSRDEGRDGRQQPYSTRISKVDFPRFDGKRMKEWLYKCDQFFALDVTPEESKVRLASIHLEGSALQWHVNYMKTKFNVYPTWTEYVIDVTQRFGEVFEDPLAELIQVKQTGSVQDYIEAFELAST</sequence>
<comment type="caution">
    <text evidence="3">The sequence shown here is derived from an EMBL/GenBank/DDBJ whole genome shotgun (WGS) entry which is preliminary data.</text>
</comment>
<dbReference type="AlphaFoldDB" id="A0A392QP91"/>
<name>A0A392QP91_9FABA</name>
<dbReference type="InterPro" id="IPR005162">
    <property type="entry name" value="Retrotrans_gag_dom"/>
</dbReference>
<keyword evidence="4" id="KW-1185">Reference proteome</keyword>
<evidence type="ECO:0000313" key="3">
    <source>
        <dbReference type="EMBL" id="MCI26213.1"/>
    </source>
</evidence>
<feature type="compositionally biased region" description="Basic and acidic residues" evidence="1">
    <location>
        <begin position="49"/>
        <end position="58"/>
    </location>
</feature>
<evidence type="ECO:0000313" key="4">
    <source>
        <dbReference type="Proteomes" id="UP000265520"/>
    </source>
</evidence>
<feature type="region of interest" description="Disordered" evidence="1">
    <location>
        <begin position="27"/>
        <end position="62"/>
    </location>
</feature>
<evidence type="ECO:0000256" key="1">
    <source>
        <dbReference type="SAM" id="MobiDB-lite"/>
    </source>
</evidence>
<protein>
    <recommendedName>
        <fullName evidence="2">Retrotransposon gag domain-containing protein</fullName>
    </recommendedName>
</protein>
<feature type="domain" description="Retrotransposon gag" evidence="2">
    <location>
        <begin position="102"/>
        <end position="170"/>
    </location>
</feature>
<evidence type="ECO:0000259" key="2">
    <source>
        <dbReference type="Pfam" id="PF03732"/>
    </source>
</evidence>